<gene>
    <name evidence="7" type="ORF">VFH_II250760</name>
</gene>
<dbReference type="InterPro" id="IPR016073">
    <property type="entry name" value="Skp1_comp_POZ"/>
</dbReference>
<dbReference type="PANTHER" id="PTHR11165">
    <property type="entry name" value="SKP1"/>
    <property type="match status" value="1"/>
</dbReference>
<protein>
    <recommendedName>
        <fullName evidence="4">SKP1-like protein</fullName>
    </recommendedName>
</protein>
<dbReference type="InterPro" id="IPR036296">
    <property type="entry name" value="SKP1-like_dim_sf"/>
</dbReference>
<proteinExistence type="inferred from homology"/>
<dbReference type="InterPro" id="IPR016072">
    <property type="entry name" value="Skp1_comp_dimer"/>
</dbReference>
<dbReference type="SUPFAM" id="SSF54695">
    <property type="entry name" value="POZ domain"/>
    <property type="match status" value="1"/>
</dbReference>
<evidence type="ECO:0000256" key="2">
    <source>
        <dbReference type="ARBA" id="ARBA00009993"/>
    </source>
</evidence>
<reference evidence="7 8" key="1">
    <citation type="submission" date="2023-01" db="EMBL/GenBank/DDBJ databases">
        <authorList>
            <person name="Kreplak J."/>
        </authorList>
    </citation>
    <scope>NUCLEOTIDE SEQUENCE [LARGE SCALE GENOMIC DNA]</scope>
</reference>
<evidence type="ECO:0000313" key="8">
    <source>
        <dbReference type="Proteomes" id="UP001157006"/>
    </source>
</evidence>
<comment type="function">
    <text evidence="4">Involved in ubiquitination and subsequent proteasomal degradation of target proteins. Together with CUL1, RBX1 and a F-box protein, it forms a SCF E3 ubiquitin ligase complex. The functional specificity of this complex depends on the type of F-box protein. In the SCF complex, it serves as an adapter that links the F-box protein to CUL1.</text>
</comment>
<dbReference type="InterPro" id="IPR001232">
    <property type="entry name" value="SKP1-like"/>
</dbReference>
<dbReference type="FunFam" id="3.30.710.10:FF:000026">
    <property type="entry name" value="E3 ubiquitin ligase complex SCF subunit"/>
    <property type="match status" value="1"/>
</dbReference>
<dbReference type="Pfam" id="PF01466">
    <property type="entry name" value="Skp1"/>
    <property type="match status" value="1"/>
</dbReference>
<evidence type="ECO:0000259" key="5">
    <source>
        <dbReference type="Pfam" id="PF01466"/>
    </source>
</evidence>
<dbReference type="InterPro" id="IPR016897">
    <property type="entry name" value="SKP1"/>
</dbReference>
<comment type="pathway">
    <text evidence="1 4">Protein modification; protein ubiquitination.</text>
</comment>
<evidence type="ECO:0000259" key="6">
    <source>
        <dbReference type="Pfam" id="PF03931"/>
    </source>
</evidence>
<dbReference type="Proteomes" id="UP001157006">
    <property type="component" value="Chromosome 2"/>
</dbReference>
<keyword evidence="3 4" id="KW-0833">Ubl conjugation pathway</keyword>
<dbReference type="AlphaFoldDB" id="A0AAV0ZUN2"/>
<dbReference type="InterPro" id="IPR011333">
    <property type="entry name" value="SKP1/BTB/POZ_sf"/>
</dbReference>
<feature type="domain" description="SKP1 component dimerisation" evidence="5">
    <location>
        <begin position="106"/>
        <end position="153"/>
    </location>
</feature>
<feature type="domain" description="SKP1 component POZ" evidence="6">
    <location>
        <begin position="7"/>
        <end position="69"/>
    </location>
</feature>
<dbReference type="CDD" id="cd18322">
    <property type="entry name" value="BTB_POZ_SKP1"/>
    <property type="match status" value="1"/>
</dbReference>
<dbReference type="Gene3D" id="3.30.710.10">
    <property type="entry name" value="Potassium Channel Kv1.1, Chain A"/>
    <property type="match status" value="1"/>
</dbReference>
<keyword evidence="8" id="KW-1185">Reference proteome</keyword>
<dbReference type="SUPFAM" id="SSF81382">
    <property type="entry name" value="Skp1 dimerisation domain-like"/>
    <property type="match status" value="1"/>
</dbReference>
<evidence type="ECO:0000256" key="3">
    <source>
        <dbReference type="ARBA" id="ARBA00022786"/>
    </source>
</evidence>
<evidence type="ECO:0000256" key="4">
    <source>
        <dbReference type="PIRNR" id="PIRNR028729"/>
    </source>
</evidence>
<dbReference type="GO" id="GO:0009867">
    <property type="term" value="P:jasmonic acid mediated signaling pathway"/>
    <property type="evidence" value="ECO:0007669"/>
    <property type="project" value="UniProtKB-ARBA"/>
</dbReference>
<evidence type="ECO:0000256" key="1">
    <source>
        <dbReference type="ARBA" id="ARBA00004906"/>
    </source>
</evidence>
<name>A0AAV0ZUN2_VICFA</name>
<evidence type="ECO:0000313" key="7">
    <source>
        <dbReference type="EMBL" id="CAI8600993.1"/>
    </source>
</evidence>
<dbReference type="GO" id="GO:0006511">
    <property type="term" value="P:ubiquitin-dependent protein catabolic process"/>
    <property type="evidence" value="ECO:0007669"/>
    <property type="project" value="InterPro"/>
</dbReference>
<sequence>MASTSRKKINLKSCDGEILEIDEEVALESQTMKQMIENDCTDDTGNPLPIPNVTSKILEKVIEYCKKHVDTANSDERVRTWDAEFVKVDQDTLFDLILAANYLKIQGLLDLTCKAMSDMIKGKNLEEIRKIFRIKNNFTKEEEDEIRRENQWAFE</sequence>
<dbReference type="GO" id="GO:0016567">
    <property type="term" value="P:protein ubiquitination"/>
    <property type="evidence" value="ECO:0007669"/>
    <property type="project" value="UniProtKB-UniRule"/>
</dbReference>
<dbReference type="EMBL" id="OX451737">
    <property type="protein sequence ID" value="CAI8600993.1"/>
    <property type="molecule type" value="Genomic_DNA"/>
</dbReference>
<dbReference type="SMART" id="SM00512">
    <property type="entry name" value="Skp1"/>
    <property type="match status" value="1"/>
</dbReference>
<dbReference type="PIRSF" id="PIRSF028729">
    <property type="entry name" value="E3_ubiquit_lig_SCF_Skp"/>
    <property type="match status" value="1"/>
</dbReference>
<organism evidence="7 8">
    <name type="scientific">Vicia faba</name>
    <name type="common">Broad bean</name>
    <name type="synonym">Faba vulgaris</name>
    <dbReference type="NCBI Taxonomy" id="3906"/>
    <lineage>
        <taxon>Eukaryota</taxon>
        <taxon>Viridiplantae</taxon>
        <taxon>Streptophyta</taxon>
        <taxon>Embryophyta</taxon>
        <taxon>Tracheophyta</taxon>
        <taxon>Spermatophyta</taxon>
        <taxon>Magnoliopsida</taxon>
        <taxon>eudicotyledons</taxon>
        <taxon>Gunneridae</taxon>
        <taxon>Pentapetalae</taxon>
        <taxon>rosids</taxon>
        <taxon>fabids</taxon>
        <taxon>Fabales</taxon>
        <taxon>Fabaceae</taxon>
        <taxon>Papilionoideae</taxon>
        <taxon>50 kb inversion clade</taxon>
        <taxon>NPAAA clade</taxon>
        <taxon>Hologalegina</taxon>
        <taxon>IRL clade</taxon>
        <taxon>Fabeae</taxon>
        <taxon>Vicia</taxon>
    </lineage>
</organism>
<accession>A0AAV0ZUN2</accession>
<comment type="subunit">
    <text evidence="4">Part of a SCF (SKP1-cullin-F-box) protein ligase complex.</text>
</comment>
<comment type="similarity">
    <text evidence="2 4">Belongs to the SKP1 family.</text>
</comment>
<dbReference type="Pfam" id="PF03931">
    <property type="entry name" value="Skp1_POZ"/>
    <property type="match status" value="1"/>
</dbReference>